<protein>
    <recommendedName>
        <fullName evidence="3">DUF3553 domain-containing protein</fullName>
    </recommendedName>
</protein>
<evidence type="ECO:0000313" key="1">
    <source>
        <dbReference type="EMBL" id="MBB5372672.1"/>
    </source>
</evidence>
<dbReference type="EMBL" id="JACHFJ010000002">
    <property type="protein sequence ID" value="MBB5372672.1"/>
    <property type="molecule type" value="Genomic_DNA"/>
</dbReference>
<dbReference type="Proteomes" id="UP000553706">
    <property type="component" value="Unassembled WGS sequence"/>
</dbReference>
<dbReference type="InterPro" id="IPR021938">
    <property type="entry name" value="DUF3553"/>
</dbReference>
<accession>A0A840VQV6</accession>
<dbReference type="RefSeq" id="WP_183265677.1">
    <property type="nucleotide sequence ID" value="NZ_JACHFJ010000002.1"/>
</dbReference>
<organism evidence="1 2">
    <name type="scientific">Acidocella aromatica</name>
    <dbReference type="NCBI Taxonomy" id="1303579"/>
    <lineage>
        <taxon>Bacteria</taxon>
        <taxon>Pseudomonadati</taxon>
        <taxon>Pseudomonadota</taxon>
        <taxon>Alphaproteobacteria</taxon>
        <taxon>Acetobacterales</taxon>
        <taxon>Acidocellaceae</taxon>
        <taxon>Acidocella</taxon>
    </lineage>
</organism>
<evidence type="ECO:0008006" key="3">
    <source>
        <dbReference type="Google" id="ProtNLM"/>
    </source>
</evidence>
<evidence type="ECO:0000313" key="2">
    <source>
        <dbReference type="Proteomes" id="UP000553706"/>
    </source>
</evidence>
<gene>
    <name evidence="1" type="ORF">HNP71_000910</name>
</gene>
<proteinExistence type="predicted"/>
<keyword evidence="2" id="KW-1185">Reference proteome</keyword>
<reference evidence="1 2" key="1">
    <citation type="submission" date="2020-08" db="EMBL/GenBank/DDBJ databases">
        <title>Genomic Encyclopedia of Type Strains, Phase IV (KMG-IV): sequencing the most valuable type-strain genomes for metagenomic binning, comparative biology and taxonomic classification.</title>
        <authorList>
            <person name="Goeker M."/>
        </authorList>
    </citation>
    <scope>NUCLEOTIDE SEQUENCE [LARGE SCALE GENOMIC DNA]</scope>
    <source>
        <strain evidence="1 2">DSM 27026</strain>
    </source>
</reference>
<dbReference type="AlphaFoldDB" id="A0A840VQV6"/>
<sequence>MERSEFAPGDYVRHPRQPDWGLGQVQSALGNRVTVMFEHAGKVLIDTDVVALERADDEDAP</sequence>
<comment type="caution">
    <text evidence="1">The sequence shown here is derived from an EMBL/GenBank/DDBJ whole genome shotgun (WGS) entry which is preliminary data.</text>
</comment>
<dbReference type="Pfam" id="PF12073">
    <property type="entry name" value="DUF3553"/>
    <property type="match status" value="1"/>
</dbReference>
<name>A0A840VQV6_9PROT</name>